<name>A0A9P8Q4B4_WICPI</name>
<dbReference type="Proteomes" id="UP000774326">
    <property type="component" value="Unassembled WGS sequence"/>
</dbReference>
<evidence type="ECO:0000256" key="3">
    <source>
        <dbReference type="ARBA" id="ARBA00023242"/>
    </source>
</evidence>
<accession>A0A9P8Q4B4</accession>
<feature type="compositionally biased region" description="Low complexity" evidence="4">
    <location>
        <begin position="134"/>
        <end position="149"/>
    </location>
</feature>
<comment type="similarity">
    <text evidence="2">Belongs to the PAF1 family.</text>
</comment>
<dbReference type="GO" id="GO:0003682">
    <property type="term" value="F:chromatin binding"/>
    <property type="evidence" value="ECO:0007669"/>
    <property type="project" value="TreeGrafter"/>
</dbReference>
<reference evidence="5" key="2">
    <citation type="submission" date="2021-01" db="EMBL/GenBank/DDBJ databases">
        <authorList>
            <person name="Schikora-Tamarit M.A."/>
        </authorList>
    </citation>
    <scope>NUCLEOTIDE SEQUENCE</scope>
    <source>
        <strain evidence="5">CBS2887</strain>
    </source>
</reference>
<dbReference type="AlphaFoldDB" id="A0A9P8Q4B4"/>
<evidence type="ECO:0000256" key="2">
    <source>
        <dbReference type="ARBA" id="ARBA00007560"/>
    </source>
</evidence>
<keyword evidence="6" id="KW-1185">Reference proteome</keyword>
<dbReference type="EMBL" id="JAEUBG010002926">
    <property type="protein sequence ID" value="KAH3683816.1"/>
    <property type="molecule type" value="Genomic_DNA"/>
</dbReference>
<gene>
    <name evidence="5" type="ORF">WICPIJ_005190</name>
</gene>
<evidence type="ECO:0008006" key="7">
    <source>
        <dbReference type="Google" id="ProtNLM"/>
    </source>
</evidence>
<reference evidence="5" key="1">
    <citation type="journal article" date="2021" name="Open Biol.">
        <title>Shared evolutionary footprints suggest mitochondrial oxidative damage underlies multiple complex I losses in fungi.</title>
        <authorList>
            <person name="Schikora-Tamarit M.A."/>
            <person name="Marcet-Houben M."/>
            <person name="Nosek J."/>
            <person name="Gabaldon T."/>
        </authorList>
    </citation>
    <scope>NUCLEOTIDE SEQUENCE</scope>
    <source>
        <strain evidence="5">CBS2887</strain>
    </source>
</reference>
<sequence length="376" mass="42729">MSKSQDYIAKIRYQNDLPAPLLAPKLLKLQTADEEKVDSPALLTSLSRHEAINNLITIDQDFGMPIDLLRTPTIFSGENYVTANGKLHPKDRVLLRDPNVARSVQNTAQPNVSFLRRTEYIGSMKHSSPGSRPNSSITKSSSSASSKANASLDLATVEKTFEQATKTLRDPSQLRHPNRRSLKAKRVWSLLPDTSRLDQQFATVRFQANTTAEISKPQFETALLREIKVENDTWMGVYTTGGDDLKHVKKELTETDENIPVDDLSETQPRYKYSKVTDFDVKYAKIKGDFEDIALRFDPKSGKVYYNPISGRADLKKRKLVDSHKEEFESKDVGVMKVRIREPTVKELNKRNAMRHAHDSITYELVDDDEDDEEEE</sequence>
<dbReference type="GO" id="GO:0016593">
    <property type="term" value="C:Cdc73/Paf1 complex"/>
    <property type="evidence" value="ECO:0007669"/>
    <property type="project" value="InterPro"/>
</dbReference>
<evidence type="ECO:0000256" key="1">
    <source>
        <dbReference type="ARBA" id="ARBA00004123"/>
    </source>
</evidence>
<organism evidence="5 6">
    <name type="scientific">Wickerhamomyces pijperi</name>
    <name type="common">Yeast</name>
    <name type="synonym">Pichia pijperi</name>
    <dbReference type="NCBI Taxonomy" id="599730"/>
    <lineage>
        <taxon>Eukaryota</taxon>
        <taxon>Fungi</taxon>
        <taxon>Dikarya</taxon>
        <taxon>Ascomycota</taxon>
        <taxon>Saccharomycotina</taxon>
        <taxon>Saccharomycetes</taxon>
        <taxon>Phaffomycetales</taxon>
        <taxon>Wickerhamomycetaceae</taxon>
        <taxon>Wickerhamomyces</taxon>
    </lineage>
</organism>
<dbReference type="OrthoDB" id="10260285at2759"/>
<comment type="subcellular location">
    <subcellularLocation>
        <location evidence="1">Nucleus</location>
    </subcellularLocation>
</comment>
<keyword evidence="3" id="KW-0539">Nucleus</keyword>
<dbReference type="InterPro" id="IPR007133">
    <property type="entry name" value="RNA_pol_II-assoc_Paf1"/>
</dbReference>
<dbReference type="PANTHER" id="PTHR23188:SF12">
    <property type="entry name" value="RNA POLYMERASE II-ASSOCIATED FACTOR 1 HOMOLOG"/>
    <property type="match status" value="1"/>
</dbReference>
<feature type="region of interest" description="Disordered" evidence="4">
    <location>
        <begin position="123"/>
        <end position="149"/>
    </location>
</feature>
<evidence type="ECO:0000313" key="5">
    <source>
        <dbReference type="EMBL" id="KAH3683816.1"/>
    </source>
</evidence>
<comment type="caution">
    <text evidence="5">The sequence shown here is derived from an EMBL/GenBank/DDBJ whole genome shotgun (WGS) entry which is preliminary data.</text>
</comment>
<evidence type="ECO:0000256" key="4">
    <source>
        <dbReference type="SAM" id="MobiDB-lite"/>
    </source>
</evidence>
<evidence type="ECO:0000313" key="6">
    <source>
        <dbReference type="Proteomes" id="UP000774326"/>
    </source>
</evidence>
<protein>
    <recommendedName>
        <fullName evidence="7">RNA polymerase II-associated protein 1</fullName>
    </recommendedName>
</protein>
<dbReference type="GO" id="GO:0006368">
    <property type="term" value="P:transcription elongation by RNA polymerase II"/>
    <property type="evidence" value="ECO:0007669"/>
    <property type="project" value="InterPro"/>
</dbReference>
<dbReference type="Pfam" id="PF03985">
    <property type="entry name" value="Paf1"/>
    <property type="match status" value="1"/>
</dbReference>
<dbReference type="PANTHER" id="PTHR23188">
    <property type="entry name" value="RNA POLYMERASE II-ASSOCIATED FACTOR 1 HOMOLOG"/>
    <property type="match status" value="1"/>
</dbReference>
<proteinExistence type="inferred from homology"/>
<dbReference type="GO" id="GO:0000993">
    <property type="term" value="F:RNA polymerase II complex binding"/>
    <property type="evidence" value="ECO:0007669"/>
    <property type="project" value="TreeGrafter"/>
</dbReference>